<evidence type="ECO:0000313" key="4">
    <source>
        <dbReference type="Proteomes" id="UP000289734"/>
    </source>
</evidence>
<keyword evidence="1" id="KW-0472">Membrane</keyword>
<dbReference type="AlphaFoldDB" id="A0A4Q1KSK0"/>
<proteinExistence type="predicted"/>
<gene>
    <name evidence="3" type="ORF">EQG68_07445</name>
</gene>
<evidence type="ECO:0000256" key="1">
    <source>
        <dbReference type="SAM" id="Phobius"/>
    </source>
</evidence>
<keyword evidence="4" id="KW-1185">Reference proteome</keyword>
<organism evidence="3 4">
    <name type="scientific">Flavobacterium piscinae</name>
    <dbReference type="NCBI Taxonomy" id="2506424"/>
    <lineage>
        <taxon>Bacteria</taxon>
        <taxon>Pseudomonadati</taxon>
        <taxon>Bacteroidota</taxon>
        <taxon>Flavobacteriia</taxon>
        <taxon>Flavobacteriales</taxon>
        <taxon>Flavobacteriaceae</taxon>
        <taxon>Flavobacterium</taxon>
    </lineage>
</organism>
<dbReference type="InterPro" id="IPR031493">
    <property type="entry name" value="Zinc_ribbon_15"/>
</dbReference>
<protein>
    <submittedName>
        <fullName evidence="3">Zinc-ribbon domain-containing protein</fullName>
    </submittedName>
</protein>
<evidence type="ECO:0000313" key="3">
    <source>
        <dbReference type="EMBL" id="RXR32655.1"/>
    </source>
</evidence>
<sequence>MIIFGTKEKIIKQSLLSNVTCSECKEQVSMTYTIESKYFHFYWIPFFPYKKLTQVYCNECDSVFKKKQFSENIKIKLQRENELHPAHHKVWMFSGLIILAILIPWAFLQSANADKIKDNYINNPKVGDVYFLNCIPSKYTTMKIAAVEKDSVYFILNDTAVSRFKKVFFITDDRYYSDKIKSYSKKELVDLYRKDSIYTIDRD</sequence>
<dbReference type="OrthoDB" id="766141at2"/>
<dbReference type="RefSeq" id="WP_129464182.1">
    <property type="nucleotide sequence ID" value="NZ_SBKQ01000006.1"/>
</dbReference>
<comment type="caution">
    <text evidence="3">The sequence shown here is derived from an EMBL/GenBank/DDBJ whole genome shotgun (WGS) entry which is preliminary data.</text>
</comment>
<dbReference type="Proteomes" id="UP000289734">
    <property type="component" value="Unassembled WGS sequence"/>
</dbReference>
<feature type="domain" description="Zinc-ribbon 15" evidence="2">
    <location>
        <begin position="19"/>
        <end position="68"/>
    </location>
</feature>
<dbReference type="EMBL" id="SBKQ01000006">
    <property type="protein sequence ID" value="RXR32655.1"/>
    <property type="molecule type" value="Genomic_DNA"/>
</dbReference>
<dbReference type="Pfam" id="PF17032">
    <property type="entry name" value="Zn_ribbon_15"/>
    <property type="match status" value="1"/>
</dbReference>
<keyword evidence="1" id="KW-1133">Transmembrane helix</keyword>
<name>A0A4Q1KSK0_9FLAO</name>
<reference evidence="4" key="1">
    <citation type="submission" date="2019-01" db="EMBL/GenBank/DDBJ databases">
        <title>Cytophagaceae bacterium strain CAR-16.</title>
        <authorList>
            <person name="Chen W.-M."/>
        </authorList>
    </citation>
    <scope>NUCLEOTIDE SEQUENCE [LARGE SCALE GENOMIC DNA]</scope>
    <source>
        <strain evidence="4">ICH-30</strain>
    </source>
</reference>
<accession>A0A4Q1KSK0</accession>
<evidence type="ECO:0000259" key="2">
    <source>
        <dbReference type="Pfam" id="PF17032"/>
    </source>
</evidence>
<feature type="transmembrane region" description="Helical" evidence="1">
    <location>
        <begin position="90"/>
        <end position="108"/>
    </location>
</feature>
<keyword evidence="1" id="KW-0812">Transmembrane</keyword>